<protein>
    <submittedName>
        <fullName evidence="2">Uncharacterized protein</fullName>
    </submittedName>
</protein>
<keyword evidence="3" id="KW-1185">Reference proteome</keyword>
<accession>A0A9P4Y809</accession>
<name>A0A9P4Y809_CRYP1</name>
<evidence type="ECO:0000313" key="2">
    <source>
        <dbReference type="EMBL" id="KAF3768448.1"/>
    </source>
</evidence>
<feature type="compositionally biased region" description="Basic and acidic residues" evidence="1">
    <location>
        <begin position="88"/>
        <end position="112"/>
    </location>
</feature>
<dbReference type="AlphaFoldDB" id="A0A9P4Y809"/>
<organism evidence="2 3">
    <name type="scientific">Cryphonectria parasitica (strain ATCC 38755 / EP155)</name>
    <dbReference type="NCBI Taxonomy" id="660469"/>
    <lineage>
        <taxon>Eukaryota</taxon>
        <taxon>Fungi</taxon>
        <taxon>Dikarya</taxon>
        <taxon>Ascomycota</taxon>
        <taxon>Pezizomycotina</taxon>
        <taxon>Sordariomycetes</taxon>
        <taxon>Sordariomycetidae</taxon>
        <taxon>Diaporthales</taxon>
        <taxon>Cryphonectriaceae</taxon>
        <taxon>Cryphonectria-Endothia species complex</taxon>
        <taxon>Cryphonectria</taxon>
    </lineage>
</organism>
<dbReference type="EMBL" id="MU032345">
    <property type="protein sequence ID" value="KAF3768448.1"/>
    <property type="molecule type" value="Genomic_DNA"/>
</dbReference>
<reference evidence="2" key="1">
    <citation type="journal article" date="2020" name="Phytopathology">
        <title>Genome sequence of the chestnut blight fungus Cryphonectria parasitica EP155: A fundamental resource for an archetypical invasive plant pathogen.</title>
        <authorList>
            <person name="Crouch J.A."/>
            <person name="Dawe A."/>
            <person name="Aerts A."/>
            <person name="Barry K."/>
            <person name="Churchill A.C.L."/>
            <person name="Grimwood J."/>
            <person name="Hillman B."/>
            <person name="Milgroom M.G."/>
            <person name="Pangilinan J."/>
            <person name="Smith M."/>
            <person name="Salamov A."/>
            <person name="Schmutz J."/>
            <person name="Yadav J."/>
            <person name="Grigoriev I.V."/>
            <person name="Nuss D."/>
        </authorList>
    </citation>
    <scope>NUCLEOTIDE SEQUENCE</scope>
    <source>
        <strain evidence="2">EP155</strain>
    </source>
</reference>
<sequence length="126" mass="14107">MFNKLQARCYPNHLAVTRDLNEVVANASPEDATFVFISYTKWQAVAEVVHYVAFLGCDEISEEAYDKILTLLYSHCLAEIAALRDAAAAKREEDKNRDDNKDEDKGEDKGNDQGDGEEDAVQHLAL</sequence>
<evidence type="ECO:0000256" key="1">
    <source>
        <dbReference type="SAM" id="MobiDB-lite"/>
    </source>
</evidence>
<comment type="caution">
    <text evidence="2">The sequence shown here is derived from an EMBL/GenBank/DDBJ whole genome shotgun (WGS) entry which is preliminary data.</text>
</comment>
<dbReference type="Proteomes" id="UP000803844">
    <property type="component" value="Unassembled WGS sequence"/>
</dbReference>
<proteinExistence type="predicted"/>
<gene>
    <name evidence="2" type="ORF">M406DRAFT_71456</name>
</gene>
<dbReference type="RefSeq" id="XP_040779409.1">
    <property type="nucleotide sequence ID" value="XM_040925453.1"/>
</dbReference>
<evidence type="ECO:0000313" key="3">
    <source>
        <dbReference type="Proteomes" id="UP000803844"/>
    </source>
</evidence>
<dbReference type="GeneID" id="63842582"/>
<feature type="region of interest" description="Disordered" evidence="1">
    <location>
        <begin position="88"/>
        <end position="126"/>
    </location>
</feature>